<dbReference type="PDB" id="5T59">
    <property type="method" value="X-ray"/>
    <property type="resolution" value="2.40 A"/>
    <property type="chains" value="C/F=1-41"/>
</dbReference>
<organism evidence="8 9">
    <name type="scientific">Kluyveromyces lactis (strain ATCC 8585 / CBS 2359 / DSM 70799 / NBRC 1267 / NRRL Y-1140 / WM37)</name>
    <name type="common">Yeast</name>
    <name type="synonym">Candida sphaerica</name>
    <dbReference type="NCBI Taxonomy" id="284590"/>
    <lineage>
        <taxon>Eukaryota</taxon>
        <taxon>Fungi</taxon>
        <taxon>Dikarya</taxon>
        <taxon>Ascomycota</taxon>
        <taxon>Saccharomycotina</taxon>
        <taxon>Saccharomycetes</taxon>
        <taxon>Saccharomycetales</taxon>
        <taxon>Saccharomycetaceae</taxon>
        <taxon>Kluyveromyces</taxon>
    </lineage>
</organism>
<dbReference type="HOGENOM" id="CLU_038087_0_0_1"/>
<feature type="domain" description="Mif2 N-terminal" evidence="7">
    <location>
        <begin position="3"/>
        <end position="48"/>
    </location>
</feature>
<evidence type="ECO:0000259" key="6">
    <source>
        <dbReference type="Pfam" id="PF11699"/>
    </source>
</evidence>
<dbReference type="InterPro" id="IPR025974">
    <property type="entry name" value="Mif2/CENP-C_cupin"/>
</dbReference>
<feature type="domain" description="Mif2/CENP-C cupin" evidence="6">
    <location>
        <begin position="464"/>
        <end position="550"/>
    </location>
</feature>
<dbReference type="GO" id="GO:0005634">
    <property type="term" value="C:nucleus"/>
    <property type="evidence" value="ECO:0007669"/>
    <property type="project" value="UniProtKB-SubCell"/>
</dbReference>
<evidence type="ECO:0000313" key="8">
    <source>
        <dbReference type="EMBL" id="CAH02531.1"/>
    </source>
</evidence>
<dbReference type="AlphaFoldDB" id="Q6CVA1"/>
<feature type="region of interest" description="Disordered" evidence="5">
    <location>
        <begin position="564"/>
        <end position="583"/>
    </location>
</feature>
<evidence type="ECO:0000256" key="4">
    <source>
        <dbReference type="ARBA" id="ARBA00023242"/>
    </source>
</evidence>
<evidence type="ECO:0000256" key="2">
    <source>
        <dbReference type="ARBA" id="ARBA00010291"/>
    </source>
</evidence>
<dbReference type="Pfam" id="PF11699">
    <property type="entry name" value="CENP-C_C"/>
    <property type="match status" value="1"/>
</dbReference>
<feature type="compositionally biased region" description="Low complexity" evidence="5">
    <location>
        <begin position="569"/>
        <end position="583"/>
    </location>
</feature>
<evidence type="ECO:0007829" key="10">
    <source>
        <dbReference type="PDB" id="5T59"/>
    </source>
</evidence>
<keyword evidence="9" id="KW-1185">Reference proteome</keyword>
<dbReference type="OMA" id="RDIHNIP"/>
<gene>
    <name evidence="8" type="ORF">KLLA0_B13629g</name>
</gene>
<dbReference type="KEGG" id="kla:KLLA0_B13629g"/>
<accession>Q6CVA1</accession>
<name>Q6CVA1_KLULA</name>
<reference evidence="8 9" key="1">
    <citation type="journal article" date="2004" name="Nature">
        <title>Genome evolution in yeasts.</title>
        <authorList>
            <consortium name="Genolevures"/>
            <person name="Dujon B."/>
            <person name="Sherman D."/>
            <person name="Fischer G."/>
            <person name="Durrens P."/>
            <person name="Casaregola S."/>
            <person name="Lafontaine I."/>
            <person name="de Montigny J."/>
            <person name="Marck C."/>
            <person name="Neuveglise C."/>
            <person name="Talla E."/>
            <person name="Goffard N."/>
            <person name="Frangeul L."/>
            <person name="Aigle M."/>
            <person name="Anthouard V."/>
            <person name="Babour A."/>
            <person name="Barbe V."/>
            <person name="Barnay S."/>
            <person name="Blanchin S."/>
            <person name="Beckerich J.M."/>
            <person name="Beyne E."/>
            <person name="Bleykasten C."/>
            <person name="Boisrame A."/>
            <person name="Boyer J."/>
            <person name="Cattolico L."/>
            <person name="Confanioleri F."/>
            <person name="de Daruvar A."/>
            <person name="Despons L."/>
            <person name="Fabre E."/>
            <person name="Fairhead C."/>
            <person name="Ferry-Dumazet H."/>
            <person name="Groppi A."/>
            <person name="Hantraye F."/>
            <person name="Hennequin C."/>
            <person name="Jauniaux N."/>
            <person name="Joyet P."/>
            <person name="Kachouri R."/>
            <person name="Kerrest A."/>
            <person name="Koszul R."/>
            <person name="Lemaire M."/>
            <person name="Lesur I."/>
            <person name="Ma L."/>
            <person name="Muller H."/>
            <person name="Nicaud J.M."/>
            <person name="Nikolski M."/>
            <person name="Oztas S."/>
            <person name="Ozier-Kalogeropoulos O."/>
            <person name="Pellenz S."/>
            <person name="Potier S."/>
            <person name="Richard G.F."/>
            <person name="Straub M.L."/>
            <person name="Suleau A."/>
            <person name="Swennene D."/>
            <person name="Tekaia F."/>
            <person name="Wesolowski-Louvel M."/>
            <person name="Westhof E."/>
            <person name="Wirth B."/>
            <person name="Zeniou-Meyer M."/>
            <person name="Zivanovic I."/>
            <person name="Bolotin-Fukuhara M."/>
            <person name="Thierry A."/>
            <person name="Bouchier C."/>
            <person name="Caudron B."/>
            <person name="Scarpelli C."/>
            <person name="Gaillardin C."/>
            <person name="Weissenbach J."/>
            <person name="Wincker P."/>
            <person name="Souciet J.L."/>
        </authorList>
    </citation>
    <scope>NUCLEOTIDE SEQUENCE [LARGE SCALE GENOMIC DNA]</scope>
    <source>
        <strain evidence="9">ATCC 8585 / CBS 2359 / DSM 70799 / NBRC 1267 / NRRL Y-1140 / WM37</strain>
    </source>
</reference>
<feature type="compositionally biased region" description="Basic and acidic residues" evidence="5">
    <location>
        <begin position="184"/>
        <end position="195"/>
    </location>
</feature>
<feature type="compositionally biased region" description="Acidic residues" evidence="5">
    <location>
        <begin position="167"/>
        <end position="177"/>
    </location>
</feature>
<dbReference type="InterPro" id="IPR028386">
    <property type="entry name" value="CENP-C/Mif2/cnp3"/>
</dbReference>
<proteinExistence type="evidence at protein level"/>
<evidence type="ECO:0000256" key="1">
    <source>
        <dbReference type="ARBA" id="ARBA00004123"/>
    </source>
</evidence>
<dbReference type="InterPro" id="IPR014710">
    <property type="entry name" value="RmlC-like_jellyroll"/>
</dbReference>
<dbReference type="PaxDb" id="284590-Q6CVA1"/>
<comment type="subcellular location">
    <subcellularLocation>
        <location evidence="1">Nucleus</location>
    </subcellularLocation>
</comment>
<feature type="region of interest" description="Disordered" evidence="5">
    <location>
        <begin position="90"/>
        <end position="288"/>
    </location>
</feature>
<dbReference type="SUPFAM" id="SSF51182">
    <property type="entry name" value="RmlC-like cupins"/>
    <property type="match status" value="1"/>
</dbReference>
<keyword evidence="4" id="KW-0539">Nucleus</keyword>
<dbReference type="GO" id="GO:0000776">
    <property type="term" value="C:kinetochore"/>
    <property type="evidence" value="ECO:0007669"/>
    <property type="project" value="InterPro"/>
</dbReference>
<feature type="compositionally biased region" description="Acidic residues" evidence="5">
    <location>
        <begin position="251"/>
        <end position="266"/>
    </location>
</feature>
<sequence>MDYMNLGVKSRKTGLTVNKTVQKDEYSMENLNDFFKDEQDSFIDMRRRSRRSSILLNTKIRSNAAASLSQPGAAENVSSFDDDRFKIVSNIPEPGTSQVQQDRTPDNADVYDKRDSGLPQGYETDDFPDIHADGGDIMDDNDPLPDSYRTPPKPTRRERRFMRQLPEADENEEDEDISVQLTPVRRELDDYRDVPDLINDADTTRDESFNTSENALLEDELDDDFQPGSEEEEDRDYVEGISGFRDASSDSSEDSSDYDSEEDDAVLSDVRKQKRDIESASDVYDSDEDYIQTQAKDLLKDESPSTEGGIRRSNRVKVAPLEYWRNEKIVYKRKSEKPVLEIEKIITYDHDQDEEEEQLLKSKRAKKQVMKTKTRPYNYIPSGKPRGRPRKIKPVDDQNITDPNAPIIQDIQQGTYPNAEWLKQGILQSKVNVTADEKKEQNILAFAPGLAQTEQVTSTNQDKFTLSILFDKHKERFASGMLKLPLDGEKTPSDSHNAFINFFVVKGVVEISVGDNKFVCTTGSSFQVPAFNTYGFLNKGMTEAQLFFVQTTVPEDFNGADDIFEDSEMSSNKSSSDMSLTST</sequence>
<evidence type="ECO:0000313" key="9">
    <source>
        <dbReference type="Proteomes" id="UP000000598"/>
    </source>
</evidence>
<dbReference type="GO" id="GO:0051315">
    <property type="term" value="P:attachment of mitotic spindle microtubules to kinetochore"/>
    <property type="evidence" value="ECO:0007669"/>
    <property type="project" value="TreeGrafter"/>
</dbReference>
<keyword evidence="10" id="KW-0002">3D-structure</keyword>
<dbReference type="InterPro" id="IPR011051">
    <property type="entry name" value="RmlC_Cupin_sf"/>
</dbReference>
<feature type="compositionally biased region" description="Basic and acidic residues" evidence="5">
    <location>
        <begin position="103"/>
        <end position="116"/>
    </location>
</feature>
<feature type="compositionally biased region" description="Acidic residues" evidence="5">
    <location>
        <begin position="216"/>
        <end position="236"/>
    </location>
</feature>
<dbReference type="CDD" id="cd06993">
    <property type="entry name" value="cupin_CENP-C_C"/>
    <property type="match status" value="1"/>
</dbReference>
<dbReference type="GO" id="GO:0051455">
    <property type="term" value="P:spindle attachment to meiosis I kinetochore"/>
    <property type="evidence" value="ECO:0007669"/>
    <property type="project" value="TreeGrafter"/>
</dbReference>
<reference evidence="10" key="2">
    <citation type="journal article" date="2016" name="Cell">
        <title>Structure of the MIND Complex Defines a Regulatory Focus for Yeast Kinetochore Assembly.</title>
        <authorList>
            <person name="Dimitrova Y.N."/>
            <person name="Jenni S."/>
            <person name="Valverde R."/>
            <person name="Khin Y."/>
            <person name="Harrison S.C."/>
        </authorList>
    </citation>
    <scope>X-RAY CRYSTALLOGRAPHY (2.40 ANGSTROMS) OF 1-41</scope>
</reference>
<evidence type="ECO:0000259" key="7">
    <source>
        <dbReference type="Pfam" id="PF15624"/>
    </source>
</evidence>
<dbReference type="SMR" id="Q6CVA1"/>
<dbReference type="PANTHER" id="PTHR16684">
    <property type="entry name" value="CENTROMERE PROTEIN C"/>
    <property type="match status" value="1"/>
</dbReference>
<dbReference type="GO" id="GO:0051382">
    <property type="term" value="P:kinetochore assembly"/>
    <property type="evidence" value="ECO:0007669"/>
    <property type="project" value="InterPro"/>
</dbReference>
<evidence type="ECO:0000256" key="5">
    <source>
        <dbReference type="SAM" id="MobiDB-lite"/>
    </source>
</evidence>
<dbReference type="EMBL" id="CR382122">
    <property type="protein sequence ID" value="CAH02531.1"/>
    <property type="molecule type" value="Genomic_DNA"/>
</dbReference>
<dbReference type="FunCoup" id="Q6CVA1">
    <property type="interactions" value="141"/>
</dbReference>
<dbReference type="eggNOG" id="ENOG502S47H">
    <property type="taxonomic scope" value="Eukaryota"/>
</dbReference>
<comment type="similarity">
    <text evidence="2">Belongs to the CENP-C/MIF2 family.</text>
</comment>
<dbReference type="Gene3D" id="2.60.120.10">
    <property type="entry name" value="Jelly Rolls"/>
    <property type="match status" value="1"/>
</dbReference>
<dbReference type="STRING" id="284590.Q6CVA1"/>
<dbReference type="InParanoid" id="Q6CVA1"/>
<protein>
    <submittedName>
        <fullName evidence="8">KLLA0B13629p</fullName>
    </submittedName>
</protein>
<dbReference type="Proteomes" id="UP000000598">
    <property type="component" value="Chromosome B"/>
</dbReference>
<dbReference type="GO" id="GO:0019237">
    <property type="term" value="F:centromeric DNA binding"/>
    <property type="evidence" value="ECO:0007669"/>
    <property type="project" value="InterPro"/>
</dbReference>
<dbReference type="InterPro" id="IPR028929">
    <property type="entry name" value="Mif2_N"/>
</dbReference>
<dbReference type="Pfam" id="PF15624">
    <property type="entry name" value="Mif2_N"/>
    <property type="match status" value="1"/>
</dbReference>
<dbReference type="PDBsum" id="5T59"/>
<dbReference type="PANTHER" id="PTHR16684:SF11">
    <property type="entry name" value="CENTROMERE PROTEIN C"/>
    <property type="match status" value="1"/>
</dbReference>
<keyword evidence="3" id="KW-0238">DNA-binding</keyword>
<evidence type="ECO:0000256" key="3">
    <source>
        <dbReference type="ARBA" id="ARBA00023125"/>
    </source>
</evidence>
<feature type="compositionally biased region" description="Basic and acidic residues" evidence="5">
    <location>
        <begin position="269"/>
        <end position="278"/>
    </location>
</feature>